<evidence type="ECO:0000313" key="1">
    <source>
        <dbReference type="EMBL" id="CAG8955965.1"/>
    </source>
</evidence>
<evidence type="ECO:0000313" key="2">
    <source>
        <dbReference type="Proteomes" id="UP000696280"/>
    </source>
</evidence>
<organism evidence="1 2">
    <name type="scientific">Hymenoscyphus fraxineus</name>
    <dbReference type="NCBI Taxonomy" id="746836"/>
    <lineage>
        <taxon>Eukaryota</taxon>
        <taxon>Fungi</taxon>
        <taxon>Dikarya</taxon>
        <taxon>Ascomycota</taxon>
        <taxon>Pezizomycotina</taxon>
        <taxon>Leotiomycetes</taxon>
        <taxon>Helotiales</taxon>
        <taxon>Helotiaceae</taxon>
        <taxon>Hymenoscyphus</taxon>
    </lineage>
</organism>
<reference evidence="1" key="1">
    <citation type="submission" date="2021-07" db="EMBL/GenBank/DDBJ databases">
        <authorList>
            <person name="Durling M."/>
        </authorList>
    </citation>
    <scope>NUCLEOTIDE SEQUENCE</scope>
</reference>
<dbReference type="InterPro" id="IPR032675">
    <property type="entry name" value="LRR_dom_sf"/>
</dbReference>
<keyword evidence="2" id="KW-1185">Reference proteome</keyword>
<dbReference type="AlphaFoldDB" id="A0A9N9L1G5"/>
<accession>A0A9N9L1G5</accession>
<comment type="caution">
    <text evidence="1">The sequence shown here is derived from an EMBL/GenBank/DDBJ whole genome shotgun (WGS) entry which is preliminary data.</text>
</comment>
<gene>
    <name evidence="1" type="ORF">HYFRA_00008819</name>
</gene>
<proteinExistence type="predicted"/>
<sequence length="275" mass="31728">MPFLNLDIDVLILIIQYLGPTERESRNNNLNLAYTCKALYKLAQPYAAETFNESIPSKRYKLLRRTLRYNPEYGKDVKVFSFDVKDPAREYEIVDCIQSLPNLRELRCESPLESIRLAPIVLTRSLPLRDNLQSLTLHKTQISTSKLFEILALPRLKYLDVEHESKTSMFEPDDFKTVGHSELRTLIIGKLHVDVFLRLIRFTNSLTVLSCCLPIPGPLKPIQSNIPRRRAEPIRIPYFLSPRDFMSAFRCLSRTLTTLNLNSGGIWGNFDVPFP</sequence>
<dbReference type="EMBL" id="CAJVRL010000067">
    <property type="protein sequence ID" value="CAG8955965.1"/>
    <property type="molecule type" value="Genomic_DNA"/>
</dbReference>
<dbReference type="Proteomes" id="UP000696280">
    <property type="component" value="Unassembled WGS sequence"/>
</dbReference>
<dbReference type="OrthoDB" id="3522729at2759"/>
<protein>
    <submittedName>
        <fullName evidence="1">Uncharacterized protein</fullName>
    </submittedName>
</protein>
<name>A0A9N9L1G5_9HELO</name>
<dbReference type="Gene3D" id="3.80.10.10">
    <property type="entry name" value="Ribonuclease Inhibitor"/>
    <property type="match status" value="1"/>
</dbReference>